<dbReference type="EMBL" id="CP011209">
    <property type="protein sequence ID" value="AKM78166.1"/>
    <property type="molecule type" value="Genomic_DNA"/>
</dbReference>
<name>A0A0G4AR12_9BACT</name>
<evidence type="ECO:0000313" key="1">
    <source>
        <dbReference type="EMBL" id="AKM78166.1"/>
    </source>
</evidence>
<reference evidence="1 2" key="1">
    <citation type="journal article" date="2015" name="Nature">
        <title>rRNA introns, odd ribosomes, and small enigmatic genomes across a large radiation of phyla.</title>
        <authorList>
            <person name="Brown C.T."/>
            <person name="Hug L.A."/>
            <person name="Thomas B.C."/>
            <person name="Sharon I."/>
            <person name="Castelle C.J."/>
            <person name="Singh A."/>
            <person name="Wilkins M.J."/>
            <person name="Williams K.H."/>
            <person name="Banfield J.F."/>
        </authorList>
    </citation>
    <scope>NUCLEOTIDE SEQUENCE [LARGE SCALE GENOMIC DNA]</scope>
</reference>
<evidence type="ECO:0000313" key="2">
    <source>
        <dbReference type="Proteomes" id="UP000035656"/>
    </source>
</evidence>
<dbReference type="KEGG" id="pwo:UX70_C0001G0444"/>
<organism evidence="1 2">
    <name type="scientific">Candidatus Wolfebacteria bacterium GW2011_GWB1_47_1</name>
    <dbReference type="NCBI Taxonomy" id="1619007"/>
    <lineage>
        <taxon>Bacteria</taxon>
        <taxon>Candidatus Wolfeibacteriota</taxon>
    </lineage>
</organism>
<dbReference type="Proteomes" id="UP000035656">
    <property type="component" value="Chromosome"/>
</dbReference>
<sequence>MVGQRTLNPSILVRIQVWQPRKITQNQPLLGLILRYHGASHSMGCPVIFYEGHVTNFFANLFYVAYTYKNVLDLYFRK</sequence>
<proteinExistence type="predicted"/>
<dbReference type="STRING" id="1619007.UX70_C0001G0444"/>
<protein>
    <submittedName>
        <fullName evidence="1">Uncharacterized protein</fullName>
    </submittedName>
</protein>
<dbReference type="AlphaFoldDB" id="A0A0G4AR12"/>
<accession>A0A0G4AR12</accession>
<gene>
    <name evidence="1" type="ORF">UX70_C0001G0444</name>
</gene>